<dbReference type="SMART" id="SM00225">
    <property type="entry name" value="BTB"/>
    <property type="match status" value="2"/>
</dbReference>
<protein>
    <recommendedName>
        <fullName evidence="1">BTB domain-containing protein</fullName>
    </recommendedName>
</protein>
<organism evidence="2 3">
    <name type="scientific">Pristionchus fissidentatus</name>
    <dbReference type="NCBI Taxonomy" id="1538716"/>
    <lineage>
        <taxon>Eukaryota</taxon>
        <taxon>Metazoa</taxon>
        <taxon>Ecdysozoa</taxon>
        <taxon>Nematoda</taxon>
        <taxon>Chromadorea</taxon>
        <taxon>Rhabditida</taxon>
        <taxon>Rhabditina</taxon>
        <taxon>Diplogasteromorpha</taxon>
        <taxon>Diplogasteroidea</taxon>
        <taxon>Neodiplogasteridae</taxon>
        <taxon>Pristionchus</taxon>
    </lineage>
</organism>
<dbReference type="EMBL" id="BTSY01000001">
    <property type="protein sequence ID" value="GMT12601.1"/>
    <property type="molecule type" value="Genomic_DNA"/>
</dbReference>
<sequence length="245" mass="28441">LSKKTHLTDLGFVVDGKKLYAGKDFMCLHWPYLNSLFYGGFADGIDGEFELTGVSHNEFLALLRVLYQPFPNMNEEESDDLLALGEKFGIELPLEDDDECDGTLKFDFTSSSKIADLVLFVEGKKIYVKRQLLSIVSPVFRRMLDEDPEEITIDDVKYEGFIDFLLCVYPSYKRELEGPSMEPILKLSMRFNVQFLRDFIIHSMVARSEQSFSPERLTWAFEYDVDMELRSQDYREFHTVQELLG</sequence>
<dbReference type="Gene3D" id="3.30.710.10">
    <property type="entry name" value="Potassium Channel Kv1.1, Chain A"/>
    <property type="match status" value="2"/>
</dbReference>
<keyword evidence="3" id="KW-1185">Reference proteome</keyword>
<evidence type="ECO:0000259" key="1">
    <source>
        <dbReference type="PROSITE" id="PS50097"/>
    </source>
</evidence>
<comment type="caution">
    <text evidence="2">The sequence shown here is derived from an EMBL/GenBank/DDBJ whole genome shotgun (WGS) entry which is preliminary data.</text>
</comment>
<dbReference type="PANTHER" id="PTHR47022">
    <property type="entry name" value="BTB AND MATH DOMAIN-CONTAINING PROTEIN 36-RELATED"/>
    <property type="match status" value="1"/>
</dbReference>
<dbReference type="SUPFAM" id="SSF54695">
    <property type="entry name" value="POZ domain"/>
    <property type="match status" value="2"/>
</dbReference>
<feature type="non-terminal residue" evidence="2">
    <location>
        <position position="1"/>
    </location>
</feature>
<feature type="domain" description="BTB" evidence="1">
    <location>
        <begin position="8"/>
        <end position="75"/>
    </location>
</feature>
<dbReference type="PANTHER" id="PTHR47022:SF1">
    <property type="entry name" value="BTB AND MATH DOMAIN-CONTAINING PROTEIN 36-RELATED"/>
    <property type="match status" value="1"/>
</dbReference>
<feature type="non-terminal residue" evidence="2">
    <location>
        <position position="245"/>
    </location>
</feature>
<accession>A0AAV5UZA5</accession>
<dbReference type="PROSITE" id="PS50097">
    <property type="entry name" value="BTB"/>
    <property type="match status" value="2"/>
</dbReference>
<proteinExistence type="predicted"/>
<gene>
    <name evidence="2" type="ORF">PFISCL1PPCAC_3898</name>
</gene>
<dbReference type="Proteomes" id="UP001432322">
    <property type="component" value="Unassembled WGS sequence"/>
</dbReference>
<dbReference type="InterPro" id="IPR011333">
    <property type="entry name" value="SKP1/BTB/POZ_sf"/>
</dbReference>
<dbReference type="InterPro" id="IPR000210">
    <property type="entry name" value="BTB/POZ_dom"/>
</dbReference>
<evidence type="ECO:0000313" key="2">
    <source>
        <dbReference type="EMBL" id="GMT12601.1"/>
    </source>
</evidence>
<reference evidence="2" key="1">
    <citation type="submission" date="2023-10" db="EMBL/GenBank/DDBJ databases">
        <title>Genome assembly of Pristionchus species.</title>
        <authorList>
            <person name="Yoshida K."/>
            <person name="Sommer R.J."/>
        </authorList>
    </citation>
    <scope>NUCLEOTIDE SEQUENCE</scope>
    <source>
        <strain evidence="2">RS5133</strain>
    </source>
</reference>
<dbReference type="AlphaFoldDB" id="A0AAV5UZA5"/>
<name>A0AAV5UZA5_9BILA</name>
<evidence type="ECO:0000313" key="3">
    <source>
        <dbReference type="Proteomes" id="UP001432322"/>
    </source>
</evidence>
<dbReference type="Pfam" id="PF00651">
    <property type="entry name" value="BTB"/>
    <property type="match status" value="2"/>
</dbReference>
<feature type="domain" description="BTB" evidence="1">
    <location>
        <begin position="115"/>
        <end position="169"/>
    </location>
</feature>
<dbReference type="CDD" id="cd18186">
    <property type="entry name" value="BTB_POZ_ZBTB_KLHL-like"/>
    <property type="match status" value="2"/>
</dbReference>